<protein>
    <submittedName>
        <fullName evidence="1">8948_t:CDS:1</fullName>
    </submittedName>
</protein>
<feature type="non-terminal residue" evidence="1">
    <location>
        <position position="1"/>
    </location>
</feature>
<reference evidence="1" key="1">
    <citation type="submission" date="2021-06" db="EMBL/GenBank/DDBJ databases">
        <authorList>
            <person name="Kallberg Y."/>
            <person name="Tangrot J."/>
            <person name="Rosling A."/>
        </authorList>
    </citation>
    <scope>NUCLEOTIDE SEQUENCE</scope>
    <source>
        <strain evidence="1">UK204</strain>
    </source>
</reference>
<sequence>IQQIKLKKTVNNNNDYNNVTNNANEKWIILSRQYDVCLGLILVTSQDSIDEFCMGKVKN</sequence>
<proteinExistence type="predicted"/>
<dbReference type="AlphaFoldDB" id="A0A9N9IUN8"/>
<keyword evidence="2" id="KW-1185">Reference proteome</keyword>
<dbReference type="Proteomes" id="UP000789570">
    <property type="component" value="Unassembled WGS sequence"/>
</dbReference>
<dbReference type="EMBL" id="CAJVPQ010018583">
    <property type="protein sequence ID" value="CAG8751429.1"/>
    <property type="molecule type" value="Genomic_DNA"/>
</dbReference>
<comment type="caution">
    <text evidence="1">The sequence shown here is derived from an EMBL/GenBank/DDBJ whole genome shotgun (WGS) entry which is preliminary data.</text>
</comment>
<evidence type="ECO:0000313" key="2">
    <source>
        <dbReference type="Proteomes" id="UP000789570"/>
    </source>
</evidence>
<organism evidence="1 2">
    <name type="scientific">Funneliformis caledonium</name>
    <dbReference type="NCBI Taxonomy" id="1117310"/>
    <lineage>
        <taxon>Eukaryota</taxon>
        <taxon>Fungi</taxon>
        <taxon>Fungi incertae sedis</taxon>
        <taxon>Mucoromycota</taxon>
        <taxon>Glomeromycotina</taxon>
        <taxon>Glomeromycetes</taxon>
        <taxon>Glomerales</taxon>
        <taxon>Glomeraceae</taxon>
        <taxon>Funneliformis</taxon>
    </lineage>
</organism>
<gene>
    <name evidence="1" type="ORF">FCALED_LOCUS16340</name>
</gene>
<evidence type="ECO:0000313" key="1">
    <source>
        <dbReference type="EMBL" id="CAG8751429.1"/>
    </source>
</evidence>
<feature type="non-terminal residue" evidence="1">
    <location>
        <position position="59"/>
    </location>
</feature>
<name>A0A9N9IUN8_9GLOM</name>
<accession>A0A9N9IUN8</accession>